<evidence type="ECO:0000313" key="2">
    <source>
        <dbReference type="EMBL" id="VDM98917.1"/>
    </source>
</evidence>
<feature type="compositionally biased region" description="Polar residues" evidence="1">
    <location>
        <begin position="125"/>
        <end position="134"/>
    </location>
</feature>
<name>A0A0N5CRD0_THECL</name>
<reference evidence="2 3" key="2">
    <citation type="submission" date="2018-11" db="EMBL/GenBank/DDBJ databases">
        <authorList>
            <consortium name="Pathogen Informatics"/>
        </authorList>
    </citation>
    <scope>NUCLEOTIDE SEQUENCE [LARGE SCALE GENOMIC DNA]</scope>
</reference>
<evidence type="ECO:0000313" key="4">
    <source>
        <dbReference type="WBParaSite" id="TCLT_0000278001-mRNA-1"/>
    </source>
</evidence>
<evidence type="ECO:0000313" key="3">
    <source>
        <dbReference type="Proteomes" id="UP000276776"/>
    </source>
</evidence>
<evidence type="ECO:0000256" key="1">
    <source>
        <dbReference type="SAM" id="MobiDB-lite"/>
    </source>
</evidence>
<dbReference type="Proteomes" id="UP000276776">
    <property type="component" value="Unassembled WGS sequence"/>
</dbReference>
<feature type="region of interest" description="Disordered" evidence="1">
    <location>
        <begin position="125"/>
        <end position="162"/>
    </location>
</feature>
<gene>
    <name evidence="2" type="ORF">TCLT_LOCUS2781</name>
</gene>
<dbReference type="WBParaSite" id="TCLT_0000278001-mRNA-1">
    <property type="protein sequence ID" value="TCLT_0000278001-mRNA-1"/>
    <property type="gene ID" value="TCLT_0000278001"/>
</dbReference>
<sequence>MPHLESVVHHPQPILNHPASIMPHLESNQQHSKLGSGNSASTSMYLLNPQEHSDVREVLQYSDSTQQNSFFDSSNPVQTLLWSKSAAQNLKGTEEYSVSTRNHSISRPIPRHLSIAVQHSLSNSATVKSPQLVQEHSESPPQDLAPPQHHPVSDSQHPITTSYNSELAPQNLVPSQHHLTSDSQFSQTILQHPQSTLQHPIYPTHYWAPSQFLLPASQYSESTPRELQSTFPYLMPGAQPWTPNSQLQALNSQYLRPFFLGSVYQYQVSSPHYLAPVSQSAPQYAQPPFSYYPVSYPQNSILPEAYPVLRPLPQYMVSSTQSAVPSSTVLEPIFINLVSPSANSTM</sequence>
<feature type="compositionally biased region" description="Polar residues" evidence="1">
    <location>
        <begin position="153"/>
        <end position="162"/>
    </location>
</feature>
<keyword evidence="3" id="KW-1185">Reference proteome</keyword>
<reference evidence="4" key="1">
    <citation type="submission" date="2017-02" db="UniProtKB">
        <authorList>
            <consortium name="WormBaseParasite"/>
        </authorList>
    </citation>
    <scope>IDENTIFICATION</scope>
</reference>
<proteinExistence type="predicted"/>
<protein>
    <submittedName>
        <fullName evidence="4">Proline-rich protein 36-like</fullName>
    </submittedName>
</protein>
<dbReference type="EMBL" id="UYYF01000693">
    <property type="protein sequence ID" value="VDM98917.1"/>
    <property type="molecule type" value="Genomic_DNA"/>
</dbReference>
<accession>A0A0N5CRD0</accession>
<organism evidence="4">
    <name type="scientific">Thelazia callipaeda</name>
    <name type="common">Oriental eyeworm</name>
    <name type="synonym">Parasitic nematode</name>
    <dbReference type="NCBI Taxonomy" id="103827"/>
    <lineage>
        <taxon>Eukaryota</taxon>
        <taxon>Metazoa</taxon>
        <taxon>Ecdysozoa</taxon>
        <taxon>Nematoda</taxon>
        <taxon>Chromadorea</taxon>
        <taxon>Rhabditida</taxon>
        <taxon>Spirurina</taxon>
        <taxon>Spiruromorpha</taxon>
        <taxon>Thelazioidea</taxon>
        <taxon>Thelaziidae</taxon>
        <taxon>Thelazia</taxon>
    </lineage>
</organism>
<dbReference type="AlphaFoldDB" id="A0A0N5CRD0"/>